<evidence type="ECO:0000313" key="3">
    <source>
        <dbReference type="EMBL" id="KAF4037551.1"/>
    </source>
</evidence>
<evidence type="ECO:0000313" key="4">
    <source>
        <dbReference type="EMBL" id="KAF4139757.1"/>
    </source>
</evidence>
<accession>A0A833WUA5</accession>
<dbReference type="Proteomes" id="UP000704712">
    <property type="component" value="Unassembled WGS sequence"/>
</dbReference>
<dbReference type="EMBL" id="JAACNO010001546">
    <property type="protein sequence ID" value="KAF4139757.1"/>
    <property type="molecule type" value="Genomic_DNA"/>
</dbReference>
<keyword evidence="1" id="KW-1133">Transmembrane helix</keyword>
<comment type="caution">
    <text evidence="3">The sequence shown here is derived from an EMBL/GenBank/DDBJ whole genome shotgun (WGS) entry which is preliminary data.</text>
</comment>
<protein>
    <recommendedName>
        <fullName evidence="6">Secreted RxLR effector peptide protein</fullName>
    </recommendedName>
</protein>
<keyword evidence="1" id="KW-0812">Transmembrane</keyword>
<name>A0A833WUA5_PHYIN</name>
<evidence type="ECO:0000313" key="5">
    <source>
        <dbReference type="Proteomes" id="UP000602510"/>
    </source>
</evidence>
<feature type="transmembrane region" description="Helical" evidence="1">
    <location>
        <begin position="152"/>
        <end position="179"/>
    </location>
</feature>
<feature type="signal peptide" evidence="2">
    <location>
        <begin position="1"/>
        <end position="25"/>
    </location>
</feature>
<dbReference type="EMBL" id="WSZM01000237">
    <property type="protein sequence ID" value="KAF4037551.1"/>
    <property type="molecule type" value="Genomic_DNA"/>
</dbReference>
<dbReference type="Proteomes" id="UP000602510">
    <property type="component" value="Unassembled WGS sequence"/>
</dbReference>
<proteinExistence type="predicted"/>
<evidence type="ECO:0000256" key="2">
    <source>
        <dbReference type="SAM" id="SignalP"/>
    </source>
</evidence>
<evidence type="ECO:0000256" key="1">
    <source>
        <dbReference type="SAM" id="Phobius"/>
    </source>
</evidence>
<gene>
    <name evidence="3" type="ORF">GN244_ATG10285</name>
    <name evidence="4" type="ORF">GN958_ATG10998</name>
</gene>
<sequence>MRFGCVHTIFPVAVAACLFGCYSNADDSIHIEPMQDNLGQTLKKSTLRHLQRAPNDNTAKEKRIFSIKNFFKWKQWRKVDVRKTTTSTGQKLDGKDVAKIVKLASLNKPGSNKAIKVLKVDPTRARSIAALEGMGATTSHVRSFDSDGSPEIGAIVVGGILIALVFVVAGAVTGLVGYANSASE</sequence>
<reference evidence="3" key="1">
    <citation type="submission" date="2020-04" db="EMBL/GenBank/DDBJ databases">
        <title>Hybrid Assembly of Korean Phytophthora infestans isolates.</title>
        <authorList>
            <person name="Prokchorchik M."/>
            <person name="Lee Y."/>
            <person name="Seo J."/>
            <person name="Cho J.-H."/>
            <person name="Park Y.-E."/>
            <person name="Jang D.-C."/>
            <person name="Im J.-S."/>
            <person name="Choi J.-G."/>
            <person name="Park H.-J."/>
            <person name="Lee G.-B."/>
            <person name="Lee Y.-G."/>
            <person name="Hong S.-Y."/>
            <person name="Cho K."/>
            <person name="Sohn K.H."/>
        </authorList>
    </citation>
    <scope>NUCLEOTIDE SEQUENCE</scope>
    <source>
        <strain evidence="3">KR_1_A1</strain>
        <strain evidence="4">KR_2_A2</strain>
    </source>
</reference>
<keyword evidence="1" id="KW-0472">Membrane</keyword>
<dbReference type="AlphaFoldDB" id="A0A833WUA5"/>
<organism evidence="3 5">
    <name type="scientific">Phytophthora infestans</name>
    <name type="common">Potato late blight agent</name>
    <name type="synonym">Botrytis infestans</name>
    <dbReference type="NCBI Taxonomy" id="4787"/>
    <lineage>
        <taxon>Eukaryota</taxon>
        <taxon>Sar</taxon>
        <taxon>Stramenopiles</taxon>
        <taxon>Oomycota</taxon>
        <taxon>Peronosporomycetes</taxon>
        <taxon>Peronosporales</taxon>
        <taxon>Peronosporaceae</taxon>
        <taxon>Phytophthora</taxon>
    </lineage>
</organism>
<evidence type="ECO:0008006" key="6">
    <source>
        <dbReference type="Google" id="ProtNLM"/>
    </source>
</evidence>
<keyword evidence="2" id="KW-0732">Signal</keyword>
<keyword evidence="5" id="KW-1185">Reference proteome</keyword>
<dbReference type="PROSITE" id="PS51257">
    <property type="entry name" value="PROKAR_LIPOPROTEIN"/>
    <property type="match status" value="1"/>
</dbReference>
<feature type="chain" id="PRO_5036239933" description="Secreted RxLR effector peptide protein" evidence="2">
    <location>
        <begin position="26"/>
        <end position="184"/>
    </location>
</feature>